<dbReference type="InterPro" id="IPR002938">
    <property type="entry name" value="FAD-bd"/>
</dbReference>
<dbReference type="InterPro" id="IPR018168">
    <property type="entry name" value="Ubi_Hdrlase_CS"/>
</dbReference>
<evidence type="ECO:0000256" key="5">
    <source>
        <dbReference type="ARBA" id="ARBA00022827"/>
    </source>
</evidence>
<dbReference type="OrthoDB" id="9769565at2"/>
<dbReference type="PRINTS" id="PR00420">
    <property type="entry name" value="RNGMNOXGNASE"/>
</dbReference>
<keyword evidence="10" id="KW-0830">Ubiquinone</keyword>
<evidence type="ECO:0000259" key="9">
    <source>
        <dbReference type="Pfam" id="PF01494"/>
    </source>
</evidence>
<dbReference type="EMBL" id="CP012418">
    <property type="protein sequence ID" value="AOE48885.1"/>
    <property type="molecule type" value="Genomic_DNA"/>
</dbReference>
<dbReference type="PROSITE" id="PS01304">
    <property type="entry name" value="UBIH"/>
    <property type="match status" value="1"/>
</dbReference>
<dbReference type="SUPFAM" id="SSF51905">
    <property type="entry name" value="FAD/NAD(P)-binding domain"/>
    <property type="match status" value="1"/>
</dbReference>
<evidence type="ECO:0000256" key="2">
    <source>
        <dbReference type="ARBA" id="ARBA00004749"/>
    </source>
</evidence>
<evidence type="ECO:0000313" key="10">
    <source>
        <dbReference type="EMBL" id="AOE48885.1"/>
    </source>
</evidence>
<dbReference type="AlphaFoldDB" id="A0A1B3B7W5"/>
<dbReference type="STRING" id="1144748.KS2013_156"/>
<evidence type="ECO:0000256" key="4">
    <source>
        <dbReference type="ARBA" id="ARBA00022630"/>
    </source>
</evidence>
<keyword evidence="4" id="KW-0285">Flavoprotein</keyword>
<feature type="domain" description="FAD-binding" evidence="9">
    <location>
        <begin position="13"/>
        <end position="328"/>
    </location>
</feature>
<evidence type="ECO:0000256" key="1">
    <source>
        <dbReference type="ARBA" id="ARBA00001974"/>
    </source>
</evidence>
<comment type="subunit">
    <text evidence="8">Component of the Ubi complex metabolon, which regroups five ubiquinone biosynthesis proteins (UbiE, UbiF, UbiG, UbiH and UbiI) and two accessory factors (UbiK and the lipid-binding protein UbiJ).</text>
</comment>
<comment type="cofactor">
    <cofactor evidence="1">
        <name>FAD</name>
        <dbReference type="ChEBI" id="CHEBI:57692"/>
    </cofactor>
</comment>
<evidence type="ECO:0000256" key="7">
    <source>
        <dbReference type="ARBA" id="ARBA00023033"/>
    </source>
</evidence>
<dbReference type="GO" id="GO:0019168">
    <property type="term" value="F:2-polyprenylphenol 6-hydroxylase activity"/>
    <property type="evidence" value="ECO:0007669"/>
    <property type="project" value="TreeGrafter"/>
</dbReference>
<dbReference type="InterPro" id="IPR010971">
    <property type="entry name" value="UbiH/COQ6"/>
</dbReference>
<keyword evidence="11" id="KW-1185">Reference proteome</keyword>
<dbReference type="PANTHER" id="PTHR43876">
    <property type="entry name" value="UBIQUINONE BIOSYNTHESIS MONOOXYGENASE COQ6, MITOCHONDRIAL"/>
    <property type="match status" value="1"/>
</dbReference>
<gene>
    <name evidence="10" type="ORF">KS2013_156</name>
</gene>
<dbReference type="PANTHER" id="PTHR43876:SF7">
    <property type="entry name" value="UBIQUINONE BIOSYNTHESIS MONOOXYGENASE COQ6, MITOCHONDRIAL"/>
    <property type="match status" value="1"/>
</dbReference>
<keyword evidence="5" id="KW-0274">FAD</keyword>
<evidence type="ECO:0000256" key="6">
    <source>
        <dbReference type="ARBA" id="ARBA00023002"/>
    </source>
</evidence>
<evidence type="ECO:0000256" key="3">
    <source>
        <dbReference type="ARBA" id="ARBA00005349"/>
    </source>
</evidence>
<keyword evidence="6" id="KW-0560">Oxidoreductase</keyword>
<dbReference type="NCBIfam" id="TIGR01988">
    <property type="entry name" value="Ubi-OHases"/>
    <property type="match status" value="1"/>
</dbReference>
<dbReference type="Gene3D" id="3.50.50.60">
    <property type="entry name" value="FAD/NAD(P)-binding domain"/>
    <property type="match status" value="2"/>
</dbReference>
<protein>
    <submittedName>
        <fullName evidence="10">Ubiquinone biosynthesis hydroxylase, UbiH/UbiF/VisC/COQ6 family</fullName>
    </submittedName>
</protein>
<dbReference type="Proteomes" id="UP000094147">
    <property type="component" value="Chromosome"/>
</dbReference>
<reference evidence="11" key="1">
    <citation type="submission" date="2015-08" db="EMBL/GenBank/DDBJ databases">
        <authorList>
            <person name="Kim K.M."/>
        </authorList>
    </citation>
    <scope>NUCLEOTIDE SEQUENCE [LARGE SCALE GENOMIC DNA]</scope>
    <source>
        <strain evidence="11">KCTC 23892</strain>
    </source>
</reference>
<dbReference type="FunFam" id="3.50.50.60:FF:000021">
    <property type="entry name" value="Ubiquinone biosynthesis monooxygenase COQ6"/>
    <property type="match status" value="1"/>
</dbReference>
<dbReference type="KEGG" id="ksd:KS2013_156"/>
<evidence type="ECO:0000313" key="11">
    <source>
        <dbReference type="Proteomes" id="UP000094147"/>
    </source>
</evidence>
<dbReference type="GO" id="GO:0006744">
    <property type="term" value="P:ubiquinone biosynthetic process"/>
    <property type="evidence" value="ECO:0007669"/>
    <property type="project" value="UniProtKB-UniPathway"/>
</dbReference>
<dbReference type="GO" id="GO:0110142">
    <property type="term" value="C:ubiquinone biosynthesis complex"/>
    <property type="evidence" value="ECO:0007669"/>
    <property type="project" value="UniProtKB-ARBA"/>
</dbReference>
<comment type="similarity">
    <text evidence="3">Belongs to the UbiH/COQ6 family.</text>
</comment>
<name>A0A1B3B7W5_9GAMM</name>
<dbReference type="RefSeq" id="WP_068988454.1">
    <property type="nucleotide sequence ID" value="NZ_CP012418.1"/>
</dbReference>
<keyword evidence="7" id="KW-0503">Monooxygenase</keyword>
<dbReference type="InterPro" id="IPR051205">
    <property type="entry name" value="UbiH/COQ6_monooxygenase"/>
</dbReference>
<accession>A0A1B3B7W5</accession>
<dbReference type="InterPro" id="IPR036188">
    <property type="entry name" value="FAD/NAD-bd_sf"/>
</dbReference>
<dbReference type="PATRIC" id="fig|1144748.3.peg.159"/>
<proteinExistence type="inferred from homology"/>
<sequence>MSASSDRRNKVDYDITIVGGGMVGLALACRLASEDLTIAVIEPKPVEMQWPEGDVDQRVSAITRASQRLFESIGAWEQISASEKAPYRRMIVWDGESTQGEIEFDASLIAEPNLGHIIENRVLRRSLFKVAEKNRNINWMCPYKCQEVAYHDDFAELTLNSGERLKSSLLVAADGAFSWLRKASGIGQKQQPYGHKAIVCTVKTERSHQATAWQRFDHDGPLAFLPLADEHTCSIVWSVKEERANQLLQAENFNQLLQQRFENRLGNISVESDLVAFPLFERATEQMVAERLALIGDAAHTIHPLAGQGVNLGFADAEELAQCIHTSIMRKADIGKRYRLRPFERARKAETKNMQLAMMGFKRLFEQEIPIIQMARSYGLAQTNKHPLLKQKLIRQAMGI</sequence>
<dbReference type="GO" id="GO:0071949">
    <property type="term" value="F:FAD binding"/>
    <property type="evidence" value="ECO:0007669"/>
    <property type="project" value="InterPro"/>
</dbReference>
<organism evidence="10 11">
    <name type="scientific">Kangiella sediminilitoris</name>
    <dbReference type="NCBI Taxonomy" id="1144748"/>
    <lineage>
        <taxon>Bacteria</taxon>
        <taxon>Pseudomonadati</taxon>
        <taxon>Pseudomonadota</taxon>
        <taxon>Gammaproteobacteria</taxon>
        <taxon>Kangiellales</taxon>
        <taxon>Kangiellaceae</taxon>
        <taxon>Kangiella</taxon>
    </lineage>
</organism>
<comment type="pathway">
    <text evidence="2">Cofactor biosynthesis; ubiquinone biosynthesis.</text>
</comment>
<evidence type="ECO:0000256" key="8">
    <source>
        <dbReference type="ARBA" id="ARBA00065734"/>
    </source>
</evidence>
<dbReference type="UniPathway" id="UPA00232"/>
<dbReference type="Pfam" id="PF01494">
    <property type="entry name" value="FAD_binding_3"/>
    <property type="match status" value="1"/>
</dbReference>